<proteinExistence type="predicted"/>
<evidence type="ECO:0000313" key="3">
    <source>
        <dbReference type="Proteomes" id="UP001141183"/>
    </source>
</evidence>
<dbReference type="AlphaFoldDB" id="A0A9X3XJS1"/>
<evidence type="ECO:0000256" key="1">
    <source>
        <dbReference type="SAM" id="Phobius"/>
    </source>
</evidence>
<protein>
    <submittedName>
        <fullName evidence="2">Uncharacterized protein</fullName>
    </submittedName>
</protein>
<keyword evidence="1" id="KW-0812">Transmembrane</keyword>
<organism evidence="2 3">
    <name type="scientific">Clostridium tertium</name>
    <dbReference type="NCBI Taxonomy" id="1559"/>
    <lineage>
        <taxon>Bacteria</taxon>
        <taxon>Bacillati</taxon>
        <taxon>Bacillota</taxon>
        <taxon>Clostridia</taxon>
        <taxon>Eubacteriales</taxon>
        <taxon>Clostridiaceae</taxon>
        <taxon>Clostridium</taxon>
    </lineage>
</organism>
<reference evidence="2" key="1">
    <citation type="submission" date="2022-05" db="EMBL/GenBank/DDBJ databases">
        <title>Draft genome sequence of Clostridium tertium strain CP3 isolated from Peru.</title>
        <authorList>
            <person name="Hurtado R."/>
            <person name="Lima L."/>
            <person name="Sousa T."/>
            <person name="Jaiswal A.K."/>
            <person name="Tiwari S."/>
            <person name="Maturrano L."/>
            <person name="Brenig B."/>
            <person name="Azevedo V."/>
        </authorList>
    </citation>
    <scope>NUCLEOTIDE SEQUENCE</scope>
    <source>
        <strain evidence="2">CP3</strain>
    </source>
</reference>
<keyword evidence="1" id="KW-0472">Membrane</keyword>
<dbReference type="EMBL" id="JAMRYU010000001">
    <property type="protein sequence ID" value="MDC4238939.1"/>
    <property type="molecule type" value="Genomic_DNA"/>
</dbReference>
<name>A0A9X3XJS1_9CLOT</name>
<sequence>MNNYSNNIVFNKEKKKVISPKAKFILAIILMILIAFSILTSFLVKNLLYIPELSKESALKILYIDDSVNKKIKNAAIDSKLSESDPIYSNIFDVNDLNKIDRNTRSLNTDLIISYSDIKIDTNCNVIFKYKDNKWIITDIIDLKAGNLSPAISAGSYLLDKLNFEVFNLDGFSFNGTKYNFNKDYIKDLTVIKESGNTTETTVYLGTYNKNNEYSMVATLSFDFEKLQWDLKNLELR</sequence>
<keyword evidence="3" id="KW-1185">Reference proteome</keyword>
<dbReference type="Proteomes" id="UP001141183">
    <property type="component" value="Unassembled WGS sequence"/>
</dbReference>
<gene>
    <name evidence="2" type="ORF">NE398_01985</name>
</gene>
<dbReference type="RefSeq" id="WP_111927917.1">
    <property type="nucleotide sequence ID" value="NZ_JADPFN010000014.1"/>
</dbReference>
<keyword evidence="1" id="KW-1133">Transmembrane helix</keyword>
<comment type="caution">
    <text evidence="2">The sequence shown here is derived from an EMBL/GenBank/DDBJ whole genome shotgun (WGS) entry which is preliminary data.</text>
</comment>
<feature type="transmembrane region" description="Helical" evidence="1">
    <location>
        <begin position="24"/>
        <end position="44"/>
    </location>
</feature>
<accession>A0A9X3XJS1</accession>
<evidence type="ECO:0000313" key="2">
    <source>
        <dbReference type="EMBL" id="MDC4238939.1"/>
    </source>
</evidence>